<evidence type="ECO:0000313" key="4">
    <source>
        <dbReference type="Proteomes" id="UP000715965"/>
    </source>
</evidence>
<dbReference type="EMBL" id="JADDOJ010000120">
    <property type="protein sequence ID" value="MBE7942667.1"/>
    <property type="molecule type" value="Genomic_DNA"/>
</dbReference>
<dbReference type="Proteomes" id="UP000715965">
    <property type="component" value="Unassembled WGS sequence"/>
</dbReference>
<proteinExistence type="predicted"/>
<gene>
    <name evidence="3" type="ORF">IM725_19020</name>
</gene>
<evidence type="ECO:0000256" key="1">
    <source>
        <dbReference type="ARBA" id="ARBA00022723"/>
    </source>
</evidence>
<name>A0ABR9SKV5_9BURK</name>
<dbReference type="InterPro" id="IPR014710">
    <property type="entry name" value="RmlC-like_jellyroll"/>
</dbReference>
<dbReference type="Pfam" id="PF07883">
    <property type="entry name" value="Cupin_2"/>
    <property type="match status" value="1"/>
</dbReference>
<sequence>MSQKQKITHPDDVETIVTDWTTAKVLCGPDVDGSEQMGAVALFFEPGQGHSRHIHHDADQIIYVVSGRGEHVAERADGTSVTEKVAAGSLIFIPKGHYHSTFNTGWEPMRVLAVFSPAAPVQALRAVGDSGGVGTAEMRIVPAGVTPARK</sequence>
<dbReference type="InterPro" id="IPR051610">
    <property type="entry name" value="GPI/OXD"/>
</dbReference>
<protein>
    <submittedName>
        <fullName evidence="3">Cupin domain-containing protein</fullName>
    </submittedName>
</protein>
<evidence type="ECO:0000313" key="3">
    <source>
        <dbReference type="EMBL" id="MBE7942667.1"/>
    </source>
</evidence>
<accession>A0ABR9SKV5</accession>
<keyword evidence="1" id="KW-0479">Metal-binding</keyword>
<dbReference type="SUPFAM" id="SSF51182">
    <property type="entry name" value="RmlC-like cupins"/>
    <property type="match status" value="1"/>
</dbReference>
<dbReference type="PANTHER" id="PTHR35848:SF6">
    <property type="entry name" value="CUPIN TYPE-2 DOMAIN-CONTAINING PROTEIN"/>
    <property type="match status" value="1"/>
</dbReference>
<dbReference type="InterPro" id="IPR013096">
    <property type="entry name" value="Cupin_2"/>
</dbReference>
<organism evidence="3 4">
    <name type="scientific">Ramlibacter aquaticus</name>
    <dbReference type="NCBI Taxonomy" id="2780094"/>
    <lineage>
        <taxon>Bacteria</taxon>
        <taxon>Pseudomonadati</taxon>
        <taxon>Pseudomonadota</taxon>
        <taxon>Betaproteobacteria</taxon>
        <taxon>Burkholderiales</taxon>
        <taxon>Comamonadaceae</taxon>
        <taxon>Ramlibacter</taxon>
    </lineage>
</organism>
<reference evidence="3 4" key="1">
    <citation type="submission" date="2020-10" db="EMBL/GenBank/DDBJ databases">
        <title>Draft genome of Ramlibacter aquaticus LMG 30558.</title>
        <authorList>
            <person name="Props R."/>
        </authorList>
    </citation>
    <scope>NUCLEOTIDE SEQUENCE [LARGE SCALE GENOMIC DNA]</scope>
    <source>
        <strain evidence="3 4">LMG 30558</strain>
    </source>
</reference>
<dbReference type="PANTHER" id="PTHR35848">
    <property type="entry name" value="OXALATE-BINDING PROTEIN"/>
    <property type="match status" value="1"/>
</dbReference>
<feature type="domain" description="Cupin type-2" evidence="2">
    <location>
        <begin position="44"/>
        <end position="115"/>
    </location>
</feature>
<dbReference type="RefSeq" id="WP_193782215.1">
    <property type="nucleotide sequence ID" value="NZ_JADDOJ010000120.1"/>
</dbReference>
<dbReference type="InterPro" id="IPR011051">
    <property type="entry name" value="RmlC_Cupin_sf"/>
</dbReference>
<keyword evidence="4" id="KW-1185">Reference proteome</keyword>
<evidence type="ECO:0000259" key="2">
    <source>
        <dbReference type="Pfam" id="PF07883"/>
    </source>
</evidence>
<dbReference type="Gene3D" id="2.60.120.10">
    <property type="entry name" value="Jelly Rolls"/>
    <property type="match status" value="1"/>
</dbReference>
<comment type="caution">
    <text evidence="3">The sequence shown here is derived from an EMBL/GenBank/DDBJ whole genome shotgun (WGS) entry which is preliminary data.</text>
</comment>